<feature type="region of interest" description="Disordered" evidence="1">
    <location>
        <begin position="1"/>
        <end position="72"/>
    </location>
</feature>
<reference evidence="2 3" key="3">
    <citation type="journal article" date="2013" name="Rice">
        <title>Improvement of the Oryza sativa Nipponbare reference genome using next generation sequence and optical map data.</title>
        <authorList>
            <person name="Kawahara Y."/>
            <person name="de la Bastide M."/>
            <person name="Hamilton J.P."/>
            <person name="Kanamori H."/>
            <person name="McCombie W.R."/>
            <person name="Ouyang S."/>
            <person name="Schwartz D.C."/>
            <person name="Tanaka T."/>
            <person name="Wu J."/>
            <person name="Zhou S."/>
            <person name="Childs K.L."/>
            <person name="Davidson R.M."/>
            <person name="Lin H."/>
            <person name="Quesada-Ocampo L."/>
            <person name="Vaillancourt B."/>
            <person name="Sakai H."/>
            <person name="Lee S.S."/>
            <person name="Kim J."/>
            <person name="Numa H."/>
            <person name="Itoh T."/>
            <person name="Buell C.R."/>
            <person name="Matsumoto T."/>
        </authorList>
    </citation>
    <scope>NUCLEOTIDE SEQUENCE [LARGE SCALE GENOMIC DNA]</scope>
    <source>
        <strain evidence="3">cv. Nipponbare</strain>
    </source>
</reference>
<dbReference type="EMBL" id="AP014967">
    <property type="protein sequence ID" value="BAT14629.1"/>
    <property type="molecule type" value="Genomic_DNA"/>
</dbReference>
<reference evidence="2 3" key="2">
    <citation type="journal article" date="2013" name="Plant Cell Physiol.">
        <title>Rice Annotation Project Database (RAP-DB): an integrative and interactive database for rice genomics.</title>
        <authorList>
            <person name="Sakai H."/>
            <person name="Lee S.S."/>
            <person name="Tanaka T."/>
            <person name="Numa H."/>
            <person name="Kim J."/>
            <person name="Kawahara Y."/>
            <person name="Wakimoto H."/>
            <person name="Yang C.C."/>
            <person name="Iwamoto M."/>
            <person name="Abe T."/>
            <person name="Yamada Y."/>
            <person name="Muto A."/>
            <person name="Inokuchi H."/>
            <person name="Ikemura T."/>
            <person name="Matsumoto T."/>
            <person name="Sasaki T."/>
            <person name="Itoh T."/>
        </authorList>
    </citation>
    <scope>NUCLEOTIDE SEQUENCE [LARGE SCALE GENOMIC DNA]</scope>
    <source>
        <strain evidence="3">cv. Nipponbare</strain>
    </source>
</reference>
<gene>
    <name evidence="2" type="ordered locus">Os11g0585100</name>
    <name evidence="2" type="ORF">OSNPB_110585100</name>
</gene>
<reference evidence="3" key="1">
    <citation type="journal article" date="2005" name="Nature">
        <title>The map-based sequence of the rice genome.</title>
        <authorList>
            <consortium name="International rice genome sequencing project (IRGSP)"/>
            <person name="Matsumoto T."/>
            <person name="Wu J."/>
            <person name="Kanamori H."/>
            <person name="Katayose Y."/>
            <person name="Fujisawa M."/>
            <person name="Namiki N."/>
            <person name="Mizuno H."/>
            <person name="Yamamoto K."/>
            <person name="Antonio B.A."/>
            <person name="Baba T."/>
            <person name="Sakata K."/>
            <person name="Nagamura Y."/>
            <person name="Aoki H."/>
            <person name="Arikawa K."/>
            <person name="Arita K."/>
            <person name="Bito T."/>
            <person name="Chiden Y."/>
            <person name="Fujitsuka N."/>
            <person name="Fukunaka R."/>
            <person name="Hamada M."/>
            <person name="Harada C."/>
            <person name="Hayashi A."/>
            <person name="Hijishita S."/>
            <person name="Honda M."/>
            <person name="Hosokawa S."/>
            <person name="Ichikawa Y."/>
            <person name="Idonuma A."/>
            <person name="Iijima M."/>
            <person name="Ikeda M."/>
            <person name="Ikeno M."/>
            <person name="Ito K."/>
            <person name="Ito S."/>
            <person name="Ito T."/>
            <person name="Ito Y."/>
            <person name="Ito Y."/>
            <person name="Iwabuchi A."/>
            <person name="Kamiya K."/>
            <person name="Karasawa W."/>
            <person name="Kurita K."/>
            <person name="Katagiri S."/>
            <person name="Kikuta A."/>
            <person name="Kobayashi H."/>
            <person name="Kobayashi N."/>
            <person name="Machita K."/>
            <person name="Maehara T."/>
            <person name="Masukawa M."/>
            <person name="Mizubayashi T."/>
            <person name="Mukai Y."/>
            <person name="Nagasaki H."/>
            <person name="Nagata Y."/>
            <person name="Naito S."/>
            <person name="Nakashima M."/>
            <person name="Nakama Y."/>
            <person name="Nakamichi Y."/>
            <person name="Nakamura M."/>
            <person name="Meguro A."/>
            <person name="Negishi M."/>
            <person name="Ohta I."/>
            <person name="Ohta T."/>
            <person name="Okamoto M."/>
            <person name="Ono N."/>
            <person name="Saji S."/>
            <person name="Sakaguchi M."/>
            <person name="Sakai K."/>
            <person name="Shibata M."/>
            <person name="Shimokawa T."/>
            <person name="Song J."/>
            <person name="Takazaki Y."/>
            <person name="Terasawa K."/>
            <person name="Tsugane M."/>
            <person name="Tsuji K."/>
            <person name="Ueda S."/>
            <person name="Waki K."/>
            <person name="Yamagata H."/>
            <person name="Yamamoto M."/>
            <person name="Yamamoto S."/>
            <person name="Yamane H."/>
            <person name="Yoshiki S."/>
            <person name="Yoshihara R."/>
            <person name="Yukawa K."/>
            <person name="Zhong H."/>
            <person name="Yano M."/>
            <person name="Yuan Q."/>
            <person name="Ouyang S."/>
            <person name="Liu J."/>
            <person name="Jones K.M."/>
            <person name="Gansberger K."/>
            <person name="Moffat K."/>
            <person name="Hill J."/>
            <person name="Bera J."/>
            <person name="Fadrosh D."/>
            <person name="Jin S."/>
            <person name="Johri S."/>
            <person name="Kim M."/>
            <person name="Overton L."/>
            <person name="Reardon M."/>
            <person name="Tsitrin T."/>
            <person name="Vuong H."/>
            <person name="Weaver B."/>
            <person name="Ciecko A."/>
            <person name="Tallon L."/>
            <person name="Jackson J."/>
            <person name="Pai G."/>
            <person name="Aken S.V."/>
            <person name="Utterback T."/>
            <person name="Reidmuller S."/>
            <person name="Feldblyum T."/>
            <person name="Hsiao J."/>
            <person name="Zismann V."/>
            <person name="Iobst S."/>
            <person name="de Vazeille A.R."/>
            <person name="Buell C.R."/>
            <person name="Ying K."/>
            <person name="Li Y."/>
            <person name="Lu T."/>
            <person name="Huang Y."/>
            <person name="Zhao Q."/>
            <person name="Feng Q."/>
            <person name="Zhang L."/>
            <person name="Zhu J."/>
            <person name="Weng Q."/>
            <person name="Mu J."/>
            <person name="Lu Y."/>
            <person name="Fan D."/>
            <person name="Liu Y."/>
            <person name="Guan J."/>
            <person name="Zhang Y."/>
            <person name="Yu S."/>
            <person name="Liu X."/>
            <person name="Zhang Y."/>
            <person name="Hong G."/>
            <person name="Han B."/>
            <person name="Choisne N."/>
            <person name="Demange N."/>
            <person name="Orjeda G."/>
            <person name="Samain S."/>
            <person name="Cattolico L."/>
            <person name="Pelletier E."/>
            <person name="Couloux A."/>
            <person name="Segurens B."/>
            <person name="Wincker P."/>
            <person name="D'Hont A."/>
            <person name="Scarpelli C."/>
            <person name="Weissenbach J."/>
            <person name="Salanoubat M."/>
            <person name="Quetier F."/>
            <person name="Yu Y."/>
            <person name="Kim H.R."/>
            <person name="Rambo T."/>
            <person name="Currie J."/>
            <person name="Collura K."/>
            <person name="Luo M."/>
            <person name="Yang T."/>
            <person name="Ammiraju J.S.S."/>
            <person name="Engler F."/>
            <person name="Soderlund C."/>
            <person name="Wing R.A."/>
            <person name="Palmer L.E."/>
            <person name="de la Bastide M."/>
            <person name="Spiegel L."/>
            <person name="Nascimento L."/>
            <person name="Zutavern T."/>
            <person name="O'Shaughnessy A."/>
            <person name="Dike S."/>
            <person name="Dedhia N."/>
            <person name="Preston R."/>
            <person name="Balija V."/>
            <person name="McCombie W.R."/>
            <person name="Chow T."/>
            <person name="Chen H."/>
            <person name="Chung M."/>
            <person name="Chen C."/>
            <person name="Shaw J."/>
            <person name="Wu H."/>
            <person name="Hsiao K."/>
            <person name="Chao Y."/>
            <person name="Chu M."/>
            <person name="Cheng C."/>
            <person name="Hour A."/>
            <person name="Lee P."/>
            <person name="Lin S."/>
            <person name="Lin Y."/>
            <person name="Liou J."/>
            <person name="Liu S."/>
            <person name="Hsing Y."/>
            <person name="Raghuvanshi S."/>
            <person name="Mohanty A."/>
            <person name="Bharti A.K."/>
            <person name="Gaur A."/>
            <person name="Gupta V."/>
            <person name="Kumar D."/>
            <person name="Ravi V."/>
            <person name="Vij S."/>
            <person name="Kapur A."/>
            <person name="Khurana P."/>
            <person name="Khurana P."/>
            <person name="Khurana J.P."/>
            <person name="Tyagi A.K."/>
            <person name="Gaikwad K."/>
            <person name="Singh A."/>
            <person name="Dalal V."/>
            <person name="Srivastava S."/>
            <person name="Dixit A."/>
            <person name="Pal A.K."/>
            <person name="Ghazi I.A."/>
            <person name="Yadav M."/>
            <person name="Pandit A."/>
            <person name="Bhargava A."/>
            <person name="Sureshbabu K."/>
            <person name="Batra K."/>
            <person name="Sharma T.R."/>
            <person name="Mohapatra T."/>
            <person name="Singh N.K."/>
            <person name="Messing J."/>
            <person name="Nelson A.B."/>
            <person name="Fuks G."/>
            <person name="Kavchok S."/>
            <person name="Keizer G."/>
            <person name="Linton E."/>
            <person name="Llaca V."/>
            <person name="Song R."/>
            <person name="Tanyolac B."/>
            <person name="Young S."/>
            <person name="Ho-Il K."/>
            <person name="Hahn J.H."/>
            <person name="Sangsakoo G."/>
            <person name="Vanavichit A."/>
            <person name="de Mattos Luiz.A.T."/>
            <person name="Zimmer P.D."/>
            <person name="Malone G."/>
            <person name="Dellagostin O."/>
            <person name="de Oliveira A.C."/>
            <person name="Bevan M."/>
            <person name="Bancroft I."/>
            <person name="Minx P."/>
            <person name="Cordum H."/>
            <person name="Wilson R."/>
            <person name="Cheng Z."/>
            <person name="Jin W."/>
            <person name="Jiang J."/>
            <person name="Leong S.A."/>
            <person name="Iwama H."/>
            <person name="Gojobori T."/>
            <person name="Itoh T."/>
            <person name="Niimura Y."/>
            <person name="Fujii Y."/>
            <person name="Habara T."/>
            <person name="Sakai H."/>
            <person name="Sato Y."/>
            <person name="Wilson G."/>
            <person name="Kumar K."/>
            <person name="McCouch S."/>
            <person name="Juretic N."/>
            <person name="Hoen D."/>
            <person name="Wright S."/>
            <person name="Bruskiewich R."/>
            <person name="Bureau T."/>
            <person name="Miyao A."/>
            <person name="Hirochika H."/>
            <person name="Nishikawa T."/>
            <person name="Kadowaki K."/>
            <person name="Sugiura M."/>
            <person name="Burr B."/>
            <person name="Sasaki T."/>
        </authorList>
    </citation>
    <scope>NUCLEOTIDE SEQUENCE [LARGE SCALE GENOMIC DNA]</scope>
    <source>
        <strain evidence="3">cv. Nipponbare</strain>
    </source>
</reference>
<dbReference type="Gramene" id="Os11t0585100-01">
    <property type="protein sequence ID" value="Os11t0585100-01"/>
    <property type="gene ID" value="Os11g0585100"/>
</dbReference>
<proteinExistence type="predicted"/>
<name>A0A0P0Y3W2_ORYSJ</name>
<protein>
    <submittedName>
        <fullName evidence="2">Os11g0585100 protein</fullName>
    </submittedName>
</protein>
<feature type="compositionally biased region" description="Basic and acidic residues" evidence="1">
    <location>
        <begin position="35"/>
        <end position="61"/>
    </location>
</feature>
<organism evidence="2 3">
    <name type="scientific">Oryza sativa subsp. japonica</name>
    <name type="common">Rice</name>
    <dbReference type="NCBI Taxonomy" id="39947"/>
    <lineage>
        <taxon>Eukaryota</taxon>
        <taxon>Viridiplantae</taxon>
        <taxon>Streptophyta</taxon>
        <taxon>Embryophyta</taxon>
        <taxon>Tracheophyta</taxon>
        <taxon>Spermatophyta</taxon>
        <taxon>Magnoliopsida</taxon>
        <taxon>Liliopsida</taxon>
        <taxon>Poales</taxon>
        <taxon>Poaceae</taxon>
        <taxon>BOP clade</taxon>
        <taxon>Oryzoideae</taxon>
        <taxon>Oryzeae</taxon>
        <taxon>Oryzinae</taxon>
        <taxon>Oryza</taxon>
        <taxon>Oryza sativa</taxon>
    </lineage>
</organism>
<keyword evidence="3" id="KW-1185">Reference proteome</keyword>
<dbReference type="AlphaFoldDB" id="A0A0P0Y3W2"/>
<dbReference type="PaxDb" id="39947-A0A0P0Y3W2"/>
<evidence type="ECO:0000256" key="1">
    <source>
        <dbReference type="SAM" id="MobiDB-lite"/>
    </source>
</evidence>
<dbReference type="InParanoid" id="A0A0P0Y3W2"/>
<dbReference type="Proteomes" id="UP000059680">
    <property type="component" value="Chromosome 11"/>
</dbReference>
<evidence type="ECO:0000313" key="2">
    <source>
        <dbReference type="EMBL" id="BAT14629.1"/>
    </source>
</evidence>
<sequence>RCLRHHIAAAASPAGRRTSSPQRPPAHRRPACPIREGRERERERERGGGGKERKGEPERRLLTWHPDMWVSR</sequence>
<accession>A0A0P0Y3W2</accession>
<feature type="non-terminal residue" evidence="2">
    <location>
        <position position="1"/>
    </location>
</feature>
<evidence type="ECO:0000313" key="3">
    <source>
        <dbReference type="Proteomes" id="UP000059680"/>
    </source>
</evidence>